<keyword evidence="2" id="KW-1185">Reference proteome</keyword>
<reference evidence="2" key="1">
    <citation type="journal article" date="2019" name="Int. J. Syst. Evol. Microbiol.">
        <title>The Global Catalogue of Microorganisms (GCM) 10K type strain sequencing project: providing services to taxonomists for standard genome sequencing and annotation.</title>
        <authorList>
            <consortium name="The Broad Institute Genomics Platform"/>
            <consortium name="The Broad Institute Genome Sequencing Center for Infectious Disease"/>
            <person name="Wu L."/>
            <person name="Ma J."/>
        </authorList>
    </citation>
    <scope>NUCLEOTIDE SEQUENCE [LARGE SCALE GENOMIC DNA]</scope>
    <source>
        <strain evidence="2">JCM 3272</strain>
    </source>
</reference>
<comment type="caution">
    <text evidence="1">The sequence shown here is derived from an EMBL/GenBank/DDBJ whole genome shotgun (WGS) entry which is preliminary data.</text>
</comment>
<accession>A0ABP5SUL0</accession>
<dbReference type="Proteomes" id="UP001501444">
    <property type="component" value="Unassembled WGS sequence"/>
</dbReference>
<name>A0ABP5SUL0_9ACTN</name>
<proteinExistence type="predicted"/>
<protein>
    <submittedName>
        <fullName evidence="1">Uncharacterized protein</fullName>
    </submittedName>
</protein>
<gene>
    <name evidence="1" type="ORF">GCM10010170_021040</name>
</gene>
<sequence length="737" mass="79195">MSLPPSMAMPISLELARNTHQVNTPYADRWSTVDELALAARQSVRRFELISCLNALYDVSWASARQLPSLSFLLGQALAGEAAGERDARPGDVADWLQAIRRRVPLVDEYQQAARLDPDLLVHVFWDDRMWPLHPGMLDDPEQVVEQLRRYAVAADPVLVPVLGFGIADVVTIGVRAVALQRAFQADRRGGMSNGEDGVQAHPASGSLIEFCREVDAEGVPAWLRSPGDLPVDDRLRAAVAWCIRDASDVAGSTWLLDGALLVRVQDAVLPVPAALVLDALATIGVQLLSLAGRTSGATASNLLDAAERAFASRGRGLATHFVGPVQCARSGRLTGAMFPAGRRLIAVQVVVGTNERETAREADRARRRLAAVKVGEALTMDISAGNAERLASLVGPDGPFTPGAAATTAVIAESTVVRRVVIVDGPWNAPDKVRPGTVFVTLDAWRQIAADAGEDHEEFWAFLDELAELPGLRMIEGATPLTLWETFQRQGVLFNTGMSLNQPGPDVARRWANRAECDPYEIVLRCIGLPGLHDWPFAATPIDWCLTVGQTTPYEHAVVNADPPLVFVVNADSAEDRQWTQVLGDAIRIGLTGLATATAGDLAAGWLAWSTAIPDPICITFYALPAGAEEAVKLLAFDGITVHLGYIPPANLTATPSMVHRQLGDAFWCLLVTTLAARDQQTTGSRIVNAATVAAENDDARQAGEAFQRAWAQLPVTATFRRTSSARRPATRAVAA</sequence>
<organism evidence="1 2">
    <name type="scientific">Dactylosporangium salmoneum</name>
    <dbReference type="NCBI Taxonomy" id="53361"/>
    <lineage>
        <taxon>Bacteria</taxon>
        <taxon>Bacillati</taxon>
        <taxon>Actinomycetota</taxon>
        <taxon>Actinomycetes</taxon>
        <taxon>Micromonosporales</taxon>
        <taxon>Micromonosporaceae</taxon>
        <taxon>Dactylosporangium</taxon>
    </lineage>
</organism>
<evidence type="ECO:0000313" key="1">
    <source>
        <dbReference type="EMBL" id="GAA2339132.1"/>
    </source>
</evidence>
<dbReference type="EMBL" id="BAAARV010000019">
    <property type="protein sequence ID" value="GAA2339132.1"/>
    <property type="molecule type" value="Genomic_DNA"/>
</dbReference>
<evidence type="ECO:0000313" key="2">
    <source>
        <dbReference type="Proteomes" id="UP001501444"/>
    </source>
</evidence>